<proteinExistence type="predicted"/>
<feature type="region of interest" description="Disordered" evidence="1">
    <location>
        <begin position="142"/>
        <end position="161"/>
    </location>
</feature>
<feature type="domain" description="Reverse transcriptase" evidence="2">
    <location>
        <begin position="380"/>
        <end position="510"/>
    </location>
</feature>
<accession>A0A1K0H213</accession>
<dbReference type="AlphaFoldDB" id="A0A1K0H213"/>
<dbReference type="Proteomes" id="UP000179920">
    <property type="component" value="Chromosome IV"/>
</dbReference>
<dbReference type="PANTHER" id="PTHR33050">
    <property type="entry name" value="REVERSE TRANSCRIPTASE DOMAIN-CONTAINING PROTEIN"/>
    <property type="match status" value="1"/>
</dbReference>
<protein>
    <recommendedName>
        <fullName evidence="2">Reverse transcriptase domain-containing protein</fullName>
    </recommendedName>
</protein>
<gene>
    <name evidence="3" type="ORF">UBRO_20284</name>
</gene>
<evidence type="ECO:0000313" key="3">
    <source>
        <dbReference type="EMBL" id="SAM81219.1"/>
    </source>
</evidence>
<evidence type="ECO:0000259" key="2">
    <source>
        <dbReference type="Pfam" id="PF00078"/>
    </source>
</evidence>
<dbReference type="InterPro" id="IPR052055">
    <property type="entry name" value="Hepadnavirus_pol/RT"/>
</dbReference>
<evidence type="ECO:0000256" key="1">
    <source>
        <dbReference type="SAM" id="MobiDB-lite"/>
    </source>
</evidence>
<feature type="region of interest" description="Disordered" evidence="1">
    <location>
        <begin position="1"/>
        <end position="63"/>
    </location>
</feature>
<dbReference type="InterPro" id="IPR043502">
    <property type="entry name" value="DNA/RNA_pol_sf"/>
</dbReference>
<dbReference type="SUPFAM" id="SSF56672">
    <property type="entry name" value="DNA/RNA polymerases"/>
    <property type="match status" value="1"/>
</dbReference>
<dbReference type="InterPro" id="IPR000477">
    <property type="entry name" value="RT_dom"/>
</dbReference>
<reference evidence="4" key="1">
    <citation type="submission" date="2016-04" db="EMBL/GenBank/DDBJ databases">
        <authorList>
            <person name="Guldener U."/>
            <person name="Guldener U."/>
        </authorList>
    </citation>
    <scope>NUCLEOTIDE SEQUENCE [LARGE SCALE GENOMIC DNA]</scope>
    <source>
        <strain evidence="4">UB2112</strain>
    </source>
</reference>
<organism evidence="3 4">
    <name type="scientific">Ustilago bromivora</name>
    <dbReference type="NCBI Taxonomy" id="307758"/>
    <lineage>
        <taxon>Eukaryota</taxon>
        <taxon>Fungi</taxon>
        <taxon>Dikarya</taxon>
        <taxon>Basidiomycota</taxon>
        <taxon>Ustilaginomycotina</taxon>
        <taxon>Ustilaginomycetes</taxon>
        <taxon>Ustilaginales</taxon>
        <taxon>Ustilaginaceae</taxon>
        <taxon>Ustilago</taxon>
    </lineage>
</organism>
<feature type="compositionally biased region" description="Polar residues" evidence="1">
    <location>
        <begin position="22"/>
        <end position="33"/>
    </location>
</feature>
<dbReference type="PANTHER" id="PTHR33050:SF7">
    <property type="entry name" value="RIBONUCLEASE H"/>
    <property type="match status" value="1"/>
</dbReference>
<name>A0A1K0H213_9BASI</name>
<dbReference type="EMBL" id="LT558120">
    <property type="protein sequence ID" value="SAM81219.1"/>
    <property type="molecule type" value="Genomic_DNA"/>
</dbReference>
<dbReference type="Pfam" id="PF00078">
    <property type="entry name" value="RVT_1"/>
    <property type="match status" value="1"/>
</dbReference>
<sequence>MSSRPTTCTHGHRSPPTSSPPANNTLATPQQLCGPSKTRLHGTSTSALPPSPKSATPGSTNCQADTQLTPSQVGHLQSARMASRCAFGTMVEAVLRATCAGGDTNVVVAPATTASRTAPDPVQVAMPRCPTGLDGLVSLTPLSPAAPDLEPAQRPPPLQGSARSVVMPADLGSTRTPPLQGLARLFDSVPAALDVPSADQCLSLLLNMWSHNPGLHPNTSFAGNVFDPASQPARHGSMQEHAFVWSTLLSLYPDPIYHSQLLGMTEHGCLLSYDRPLCNADCHSNNLPISLAGHSHLHREIDTCLAEGHLSIILASTNLVELPIGMVPKPRSTKLLTIHHLSHPRRPTAAALPSINTGTSLGFIRIQYEGLQDLLAFVSQNPGCLLWKGDLEDAFQHVMTAEHDMHLLGFSYDGICYRENTLTFGGSSSLWLFNLVAEFLHWLVAACLPADWPFNHYLDDTFSTVPVSHAMHTLLPVHILTLAVNALGLWLSPKKTFGASTKLKVLGVEIDTVTQTIRITDD</sequence>
<dbReference type="OrthoDB" id="3248529at2759"/>
<feature type="compositionally biased region" description="Polar residues" evidence="1">
    <location>
        <begin position="41"/>
        <end position="63"/>
    </location>
</feature>
<evidence type="ECO:0000313" key="4">
    <source>
        <dbReference type="Proteomes" id="UP000179920"/>
    </source>
</evidence>